<dbReference type="EMBL" id="QYTV02000008">
    <property type="protein sequence ID" value="RST72536.1"/>
    <property type="molecule type" value="Genomic_DNA"/>
</dbReference>
<dbReference type="NCBIfam" id="NF033536">
    <property type="entry name" value="lasso_PqqD_Bac"/>
    <property type="match status" value="1"/>
</dbReference>
<reference evidence="1" key="1">
    <citation type="submission" date="2018-12" db="EMBL/GenBank/DDBJ databases">
        <authorList>
            <person name="Sun L."/>
            <person name="Chen Z."/>
        </authorList>
    </citation>
    <scope>NUCLEOTIDE SEQUENCE [LARGE SCALE GENOMIC DNA]</scope>
    <source>
        <strain evidence="1">3-2-2</strain>
    </source>
</reference>
<evidence type="ECO:0000313" key="1">
    <source>
        <dbReference type="EMBL" id="RST72536.1"/>
    </source>
</evidence>
<name>A0A429XW21_9BACI</name>
<dbReference type="Proteomes" id="UP000287156">
    <property type="component" value="Unassembled WGS sequence"/>
</dbReference>
<dbReference type="AlphaFoldDB" id="A0A429XW21"/>
<gene>
    <name evidence="1" type="ORF">D4T97_015890</name>
</gene>
<dbReference type="Pfam" id="PF05402">
    <property type="entry name" value="PqqD"/>
    <property type="match status" value="1"/>
</dbReference>
<organism evidence="1 2">
    <name type="scientific">Siminovitchia acidinfaciens</name>
    <dbReference type="NCBI Taxonomy" id="2321395"/>
    <lineage>
        <taxon>Bacteria</taxon>
        <taxon>Bacillati</taxon>
        <taxon>Bacillota</taxon>
        <taxon>Bacilli</taxon>
        <taxon>Bacillales</taxon>
        <taxon>Bacillaceae</taxon>
        <taxon>Siminovitchia</taxon>
    </lineage>
</organism>
<dbReference type="RefSeq" id="WP_126051745.1">
    <property type="nucleotide sequence ID" value="NZ_QYTV02000008.1"/>
</dbReference>
<dbReference type="OrthoDB" id="1495225at2"/>
<accession>A0A429XW21</accession>
<dbReference type="Gene3D" id="1.10.10.1150">
    <property type="entry name" value="Coenzyme PQQ synthesis protein D (PqqD)"/>
    <property type="match status" value="1"/>
</dbReference>
<proteinExistence type="predicted"/>
<evidence type="ECO:0000313" key="2">
    <source>
        <dbReference type="Proteomes" id="UP000287156"/>
    </source>
</evidence>
<keyword evidence="2" id="KW-1185">Reference proteome</keyword>
<comment type="caution">
    <text evidence="1">The sequence shown here is derived from an EMBL/GenBank/DDBJ whole genome shotgun (WGS) entry which is preliminary data.</text>
</comment>
<sequence length="102" mass="11382">MMAVQTISLNTQIVQTQGNIVSDMGEEKVMLSIHKGKYYNLGETGGRIWELMKDPITVQKLISALLADFQVEKETCEQHVVTFLNQLMKEGLVEVVNGQTLG</sequence>
<dbReference type="InterPro" id="IPR041881">
    <property type="entry name" value="PqqD_sf"/>
</dbReference>
<protein>
    <submittedName>
        <fullName evidence="1">Lasso peptide biosynthesis PqqD family chaperone</fullName>
    </submittedName>
</protein>
<dbReference type="InterPro" id="IPR008792">
    <property type="entry name" value="PQQD"/>
</dbReference>